<evidence type="ECO:0000313" key="2">
    <source>
        <dbReference type="EMBL" id="KZV78035.1"/>
    </source>
</evidence>
<feature type="compositionally biased region" description="Low complexity" evidence="1">
    <location>
        <begin position="270"/>
        <end position="286"/>
    </location>
</feature>
<proteinExistence type="predicted"/>
<evidence type="ECO:0008006" key="4">
    <source>
        <dbReference type="Google" id="ProtNLM"/>
    </source>
</evidence>
<protein>
    <recommendedName>
        <fullName evidence="4">Fungal-type protein kinase domain-containing protein</fullName>
    </recommendedName>
</protein>
<dbReference type="Proteomes" id="UP000077266">
    <property type="component" value="Unassembled WGS sequence"/>
</dbReference>
<dbReference type="AlphaFoldDB" id="A0A166MHF7"/>
<accession>A0A166MHF7</accession>
<name>A0A166MHF7_EXIGL</name>
<feature type="compositionally biased region" description="Basic and acidic residues" evidence="1">
    <location>
        <begin position="294"/>
        <end position="307"/>
    </location>
</feature>
<feature type="region of interest" description="Disordered" evidence="1">
    <location>
        <begin position="266"/>
        <end position="352"/>
    </location>
</feature>
<dbReference type="OrthoDB" id="5569250at2759"/>
<organism evidence="2 3">
    <name type="scientific">Exidia glandulosa HHB12029</name>
    <dbReference type="NCBI Taxonomy" id="1314781"/>
    <lineage>
        <taxon>Eukaryota</taxon>
        <taxon>Fungi</taxon>
        <taxon>Dikarya</taxon>
        <taxon>Basidiomycota</taxon>
        <taxon>Agaricomycotina</taxon>
        <taxon>Agaricomycetes</taxon>
        <taxon>Auriculariales</taxon>
        <taxon>Exidiaceae</taxon>
        <taxon>Exidia</taxon>
    </lineage>
</organism>
<dbReference type="InParanoid" id="A0A166MHF7"/>
<keyword evidence="3" id="KW-1185">Reference proteome</keyword>
<dbReference type="STRING" id="1314781.A0A166MHF7"/>
<feature type="region of interest" description="Disordered" evidence="1">
    <location>
        <begin position="366"/>
        <end position="399"/>
    </location>
</feature>
<evidence type="ECO:0000313" key="3">
    <source>
        <dbReference type="Proteomes" id="UP000077266"/>
    </source>
</evidence>
<reference evidence="2 3" key="1">
    <citation type="journal article" date="2016" name="Mol. Biol. Evol.">
        <title>Comparative Genomics of Early-Diverging Mushroom-Forming Fungi Provides Insights into the Origins of Lignocellulose Decay Capabilities.</title>
        <authorList>
            <person name="Nagy L.G."/>
            <person name="Riley R."/>
            <person name="Tritt A."/>
            <person name="Adam C."/>
            <person name="Daum C."/>
            <person name="Floudas D."/>
            <person name="Sun H."/>
            <person name="Yadav J.S."/>
            <person name="Pangilinan J."/>
            <person name="Larsson K.H."/>
            <person name="Matsuura K."/>
            <person name="Barry K."/>
            <person name="Labutti K."/>
            <person name="Kuo R."/>
            <person name="Ohm R.A."/>
            <person name="Bhattacharya S.S."/>
            <person name="Shirouzu T."/>
            <person name="Yoshinaga Y."/>
            <person name="Martin F.M."/>
            <person name="Grigoriev I.V."/>
            <person name="Hibbett D.S."/>
        </authorList>
    </citation>
    <scope>NUCLEOTIDE SEQUENCE [LARGE SCALE GENOMIC DNA]</scope>
    <source>
        <strain evidence="2 3">HHB12029</strain>
    </source>
</reference>
<sequence length="432" mass="47049">MFIAMALSDPRSLAHLKSHGLAELAGALRLLETTESGKRALEAAFPGTHSDGQFMAMFDRVVAAEANNKLKPGSVFGKKKPVATPATLPDPAPMHEPRHDAESLFWVTLWAFARAQPRDSPTSEGKASAFDAFCRDMLSHKIGEEASRENYLLDGGLKPTILHPDFIALKELLDAMACYISVPWHLYANDPYIQAHSDHMHTAFRRLILAFLLSDELPELDIELNTEQPRFTNAFEDVVRVSAVSSTDRAATGNIDSIAQVLADPQRVSQSQPAMAVPPVQAPASSEDSQPSARDLRAEKWASRHEVVAAGGSGNGSSKKHARGTGTHQQPTSKKVRPEQSWSDPAAEDDLEFEAPSEADDATLVDEQHQASTNSPKEVLPEDGEIAEQPVSTEQKYSAVDHASTTTALRQSANALRLKFWKDKSLWFGSGA</sequence>
<gene>
    <name evidence="2" type="ORF">EXIGLDRAFT_80629</name>
</gene>
<evidence type="ECO:0000256" key="1">
    <source>
        <dbReference type="SAM" id="MobiDB-lite"/>
    </source>
</evidence>
<dbReference type="EMBL" id="KV427193">
    <property type="protein sequence ID" value="KZV78035.1"/>
    <property type="molecule type" value="Genomic_DNA"/>
</dbReference>